<name>A0ABD2QN32_9PLAT</name>
<evidence type="ECO:0000256" key="2">
    <source>
        <dbReference type="ARBA" id="ARBA00001946"/>
    </source>
</evidence>
<dbReference type="GO" id="GO:0046872">
    <property type="term" value="F:metal ion binding"/>
    <property type="evidence" value="ECO:0007669"/>
    <property type="project" value="UniProtKB-KW"/>
</dbReference>
<evidence type="ECO:0000256" key="1">
    <source>
        <dbReference type="ARBA" id="ARBA00001936"/>
    </source>
</evidence>
<evidence type="ECO:0000313" key="9">
    <source>
        <dbReference type="Proteomes" id="UP001626550"/>
    </source>
</evidence>
<dbReference type="PANTHER" id="PTHR12318:SF0">
    <property type="entry name" value="ACYL-COENZYME A DIPHOSPHATASE NUDT19"/>
    <property type="match status" value="1"/>
</dbReference>
<dbReference type="GO" id="GO:0016787">
    <property type="term" value="F:hydrolase activity"/>
    <property type="evidence" value="ECO:0007669"/>
    <property type="project" value="UniProtKB-KW"/>
</dbReference>
<dbReference type="PANTHER" id="PTHR12318">
    <property type="entry name" value="TESTOSTERONE-REGULATED PROTEIN RP2"/>
    <property type="match status" value="1"/>
</dbReference>
<keyword evidence="6" id="KW-0460">Magnesium</keyword>
<comment type="caution">
    <text evidence="8">The sequence shown here is derived from an EMBL/GenBank/DDBJ whole genome shotgun (WGS) entry which is preliminary data.</text>
</comment>
<comment type="cofactor">
    <cofactor evidence="1">
        <name>Mn(2+)</name>
        <dbReference type="ChEBI" id="CHEBI:29035"/>
    </cofactor>
</comment>
<dbReference type="Proteomes" id="UP001626550">
    <property type="component" value="Unassembled WGS sequence"/>
</dbReference>
<evidence type="ECO:0000256" key="3">
    <source>
        <dbReference type="ARBA" id="ARBA00005582"/>
    </source>
</evidence>
<keyword evidence="7" id="KW-0464">Manganese</keyword>
<evidence type="ECO:0000313" key="8">
    <source>
        <dbReference type="EMBL" id="KAL3320949.1"/>
    </source>
</evidence>
<proteinExistence type="inferred from homology"/>
<dbReference type="EMBL" id="JBJKFK010000019">
    <property type="protein sequence ID" value="KAL3320949.1"/>
    <property type="molecule type" value="Genomic_DNA"/>
</dbReference>
<keyword evidence="9" id="KW-1185">Reference proteome</keyword>
<evidence type="ECO:0000256" key="6">
    <source>
        <dbReference type="ARBA" id="ARBA00022842"/>
    </source>
</evidence>
<dbReference type="AlphaFoldDB" id="A0ABD2QN32"/>
<dbReference type="Gene3D" id="3.90.79.10">
    <property type="entry name" value="Nucleoside Triphosphate Pyrophosphohydrolase"/>
    <property type="match status" value="1"/>
</dbReference>
<evidence type="ECO:0000256" key="7">
    <source>
        <dbReference type="ARBA" id="ARBA00023211"/>
    </source>
</evidence>
<comment type="similarity">
    <text evidence="3">Belongs to the Nudix hydrolase family.</text>
</comment>
<gene>
    <name evidence="8" type="ORF">Ciccas_000364</name>
</gene>
<accession>A0ABD2QN32</accession>
<evidence type="ECO:0000256" key="5">
    <source>
        <dbReference type="ARBA" id="ARBA00022801"/>
    </source>
</evidence>
<reference evidence="8 9" key="1">
    <citation type="submission" date="2024-11" db="EMBL/GenBank/DDBJ databases">
        <title>Adaptive evolution of stress response genes in parasites aligns with host niche diversity.</title>
        <authorList>
            <person name="Hahn C."/>
            <person name="Resl P."/>
        </authorList>
    </citation>
    <scope>NUCLEOTIDE SEQUENCE [LARGE SCALE GENOMIC DNA]</scope>
    <source>
        <strain evidence="8">EGGRZ-B1_66</strain>
        <tissue evidence="8">Body</tissue>
    </source>
</reference>
<evidence type="ECO:0008006" key="10">
    <source>
        <dbReference type="Google" id="ProtNLM"/>
    </source>
</evidence>
<keyword evidence="5" id="KW-0378">Hydrolase</keyword>
<dbReference type="InterPro" id="IPR039121">
    <property type="entry name" value="NUDT19"/>
</dbReference>
<comment type="cofactor">
    <cofactor evidence="2">
        <name>Mg(2+)</name>
        <dbReference type="ChEBI" id="CHEBI:18420"/>
    </cofactor>
</comment>
<keyword evidence="4" id="KW-0479">Metal-binding</keyword>
<protein>
    <recommendedName>
        <fullName evidence="10">Nudix hydrolase domain-containing protein</fullName>
    </recommendedName>
</protein>
<sequence length="336" mass="38897">MIHRPASMKAFADMSTFPGGKVDAADFKNASKLGQLDHAQCRIPETVLRQITADLCISNHQIEIGFKLAALRETFEETGHLVSAKKADRSCHVTVLDRTIHNNVFFSIQQRPEMFINLYSELGLDLPLEQTRLWSNWTSPLSLKHRFNTCMFHAHVEKVIFLDRKVEAFGNLCDYEQIKEVDAVYFASPAGFLKGKMKPDRTKPAMAPPQSYELQRFCNFLKTDDLLHHIDSELQKAKIREWNSIWCEYTPKSSLDSKLIYVLTGDDLFEKIPMEYHERAHPKYQLTDHDWDQKSGLNRIVVSREMNDFWWKCSNVIDGHKPPISEESFNELFGDL</sequence>
<organism evidence="8 9">
    <name type="scientific">Cichlidogyrus casuarinus</name>
    <dbReference type="NCBI Taxonomy" id="1844966"/>
    <lineage>
        <taxon>Eukaryota</taxon>
        <taxon>Metazoa</taxon>
        <taxon>Spiralia</taxon>
        <taxon>Lophotrochozoa</taxon>
        <taxon>Platyhelminthes</taxon>
        <taxon>Monogenea</taxon>
        <taxon>Monopisthocotylea</taxon>
        <taxon>Dactylogyridea</taxon>
        <taxon>Ancyrocephalidae</taxon>
        <taxon>Cichlidogyrus</taxon>
    </lineage>
</organism>
<evidence type="ECO:0000256" key="4">
    <source>
        <dbReference type="ARBA" id="ARBA00022723"/>
    </source>
</evidence>